<evidence type="ECO:0000256" key="6">
    <source>
        <dbReference type="NCBIfam" id="TIGR02821"/>
    </source>
</evidence>
<comment type="caution">
    <text evidence="8">The sequence shown here is derived from an EMBL/GenBank/DDBJ whole genome shotgun (WGS) entry which is preliminary data.</text>
</comment>
<dbReference type="InterPro" id="IPR014186">
    <property type="entry name" value="S-formylglutathione_hydrol"/>
</dbReference>
<dbReference type="EC" id="3.1.2.12" evidence="2 6"/>
<dbReference type="Proteomes" id="UP001139031">
    <property type="component" value="Unassembled WGS sequence"/>
</dbReference>
<organism evidence="8 9">
    <name type="scientific">Nannocystis pusilla</name>
    <dbReference type="NCBI Taxonomy" id="889268"/>
    <lineage>
        <taxon>Bacteria</taxon>
        <taxon>Pseudomonadati</taxon>
        <taxon>Myxococcota</taxon>
        <taxon>Polyangia</taxon>
        <taxon>Nannocystales</taxon>
        <taxon>Nannocystaceae</taxon>
        <taxon>Nannocystis</taxon>
    </lineage>
</organism>
<comment type="similarity">
    <text evidence="1 7">Belongs to the esterase D family.</text>
</comment>
<evidence type="ECO:0000313" key="9">
    <source>
        <dbReference type="Proteomes" id="UP001139031"/>
    </source>
</evidence>
<evidence type="ECO:0000256" key="4">
    <source>
        <dbReference type="ARBA" id="ARBA00022801"/>
    </source>
</evidence>
<sequence>MKTISESRCFGGVQGTYSHASTATGTEMRLSVFVPEEATRRALPVVVYLSGLSCTEENFTVKAGAQRYAAELGLIVVAPDTSPRGQDVADDPAYDLGQGAGFYVDALQSPWAPHFRMYSYVAEELPALIAANFPQRPGALGIMGHSMGGHGALVLGLREQALFGSVSALAPIVTPSQVPWGIKAFSAYLGPDAALWRDYDATALIEGGRRRADVLRIDQGEADKFLGEQLRPEVFAAACERAGQPIELRRHPGYDHGYFFVATVIGDHLRHHAELLARR</sequence>
<dbReference type="GO" id="GO:0018738">
    <property type="term" value="F:S-formylglutathione hydrolase activity"/>
    <property type="evidence" value="ECO:0007669"/>
    <property type="project" value="UniProtKB-EC"/>
</dbReference>
<dbReference type="Pfam" id="PF00756">
    <property type="entry name" value="Esterase"/>
    <property type="match status" value="1"/>
</dbReference>
<gene>
    <name evidence="8" type="primary">fghA</name>
    <name evidence="8" type="ORF">K7C98_14465</name>
</gene>
<keyword evidence="9" id="KW-1185">Reference proteome</keyword>
<evidence type="ECO:0000256" key="7">
    <source>
        <dbReference type="RuleBase" id="RU363068"/>
    </source>
</evidence>
<dbReference type="NCBIfam" id="TIGR02821">
    <property type="entry name" value="fghA_ester_D"/>
    <property type="match status" value="1"/>
</dbReference>
<protein>
    <recommendedName>
        <fullName evidence="2 6">S-formylglutathione hydrolase</fullName>
        <ecNumber evidence="2 6">3.1.2.12</ecNumber>
    </recommendedName>
</protein>
<accession>A0ABS7TQP1</accession>
<evidence type="ECO:0000256" key="3">
    <source>
        <dbReference type="ARBA" id="ARBA00022487"/>
    </source>
</evidence>
<evidence type="ECO:0000256" key="2">
    <source>
        <dbReference type="ARBA" id="ARBA00012479"/>
    </source>
</evidence>
<reference evidence="8" key="1">
    <citation type="submission" date="2021-08" db="EMBL/GenBank/DDBJ databases">
        <authorList>
            <person name="Stevens D.C."/>
        </authorList>
    </citation>
    <scope>NUCLEOTIDE SEQUENCE</scope>
    <source>
        <strain evidence="8">DSM 53165</strain>
    </source>
</reference>
<keyword evidence="4 7" id="KW-0378">Hydrolase</keyword>
<evidence type="ECO:0000256" key="5">
    <source>
        <dbReference type="ARBA" id="ARBA00047590"/>
    </source>
</evidence>
<dbReference type="Gene3D" id="3.40.50.1820">
    <property type="entry name" value="alpha/beta hydrolase"/>
    <property type="match status" value="1"/>
</dbReference>
<proteinExistence type="inferred from homology"/>
<evidence type="ECO:0000313" key="8">
    <source>
        <dbReference type="EMBL" id="MBZ5710462.1"/>
    </source>
</evidence>
<comment type="function">
    <text evidence="7">Serine hydrolase involved in the detoxification of formaldehyde.</text>
</comment>
<keyword evidence="3 7" id="KW-0719">Serine esterase</keyword>
<dbReference type="SUPFAM" id="SSF53474">
    <property type="entry name" value="alpha/beta-Hydrolases"/>
    <property type="match status" value="1"/>
</dbReference>
<dbReference type="PANTHER" id="PTHR10061">
    <property type="entry name" value="S-FORMYLGLUTATHIONE HYDROLASE"/>
    <property type="match status" value="1"/>
</dbReference>
<dbReference type="InterPro" id="IPR000801">
    <property type="entry name" value="Esterase-like"/>
</dbReference>
<evidence type="ECO:0000256" key="1">
    <source>
        <dbReference type="ARBA" id="ARBA00005622"/>
    </source>
</evidence>
<dbReference type="PANTHER" id="PTHR10061:SF0">
    <property type="entry name" value="S-FORMYLGLUTATHIONE HYDROLASE"/>
    <property type="match status" value="1"/>
</dbReference>
<comment type="catalytic activity">
    <reaction evidence="5 7">
        <text>S-formylglutathione + H2O = formate + glutathione + H(+)</text>
        <dbReference type="Rhea" id="RHEA:14961"/>
        <dbReference type="ChEBI" id="CHEBI:15377"/>
        <dbReference type="ChEBI" id="CHEBI:15378"/>
        <dbReference type="ChEBI" id="CHEBI:15740"/>
        <dbReference type="ChEBI" id="CHEBI:57688"/>
        <dbReference type="ChEBI" id="CHEBI:57925"/>
        <dbReference type="EC" id="3.1.2.12"/>
    </reaction>
</comment>
<name>A0ABS7TQP1_9BACT</name>
<dbReference type="InterPro" id="IPR029058">
    <property type="entry name" value="AB_hydrolase_fold"/>
</dbReference>
<dbReference type="EMBL" id="JAIRAU010000016">
    <property type="protein sequence ID" value="MBZ5710462.1"/>
    <property type="molecule type" value="Genomic_DNA"/>
</dbReference>